<keyword evidence="5" id="KW-1185">Reference proteome</keyword>
<evidence type="ECO:0000313" key="4">
    <source>
        <dbReference type="Proteomes" id="UP000315112"/>
    </source>
</evidence>
<protein>
    <recommendedName>
        <fullName evidence="6">Injection protein</fullName>
    </recommendedName>
</protein>
<feature type="region of interest" description="Disordered" evidence="1">
    <location>
        <begin position="1"/>
        <end position="31"/>
    </location>
</feature>
<proteinExistence type="predicted"/>
<reference evidence="3" key="2">
    <citation type="submission" date="2019-07" db="EMBL/GenBank/DDBJ databases">
        <authorList>
            <person name="Whitman W."/>
            <person name="Huntemann M."/>
            <person name="Clum A."/>
            <person name="Pillay M."/>
            <person name="Palaniappan K."/>
            <person name="Varghese N."/>
            <person name="Mikhailova N."/>
            <person name="Stamatis D."/>
            <person name="Reddy T."/>
            <person name="Daum C."/>
            <person name="Shapiro N."/>
            <person name="Ivanova N."/>
            <person name="Kyrpides N."/>
            <person name="Woyke T."/>
        </authorList>
    </citation>
    <scope>NUCLEOTIDE SEQUENCE</scope>
    <source>
        <strain evidence="3">CGMCC 1.10685</strain>
    </source>
</reference>
<name>A0A562P993_9BURK</name>
<dbReference type="Proteomes" id="UP000315112">
    <property type="component" value="Unassembled WGS sequence"/>
</dbReference>
<accession>A0A562P993</accession>
<evidence type="ECO:0000313" key="2">
    <source>
        <dbReference type="EMBL" id="QGZ42720.1"/>
    </source>
</evidence>
<dbReference type="RefSeq" id="WP_145881913.1">
    <property type="nucleotide sequence ID" value="NZ_CP046904.1"/>
</dbReference>
<evidence type="ECO:0000313" key="5">
    <source>
        <dbReference type="Proteomes" id="UP000437862"/>
    </source>
</evidence>
<dbReference type="EMBL" id="CP046904">
    <property type="protein sequence ID" value="QGZ42720.1"/>
    <property type="molecule type" value="Genomic_DNA"/>
</dbReference>
<dbReference type="OrthoDB" id="8841399at2"/>
<gene>
    <name evidence="2" type="ORF">GO485_29255</name>
    <name evidence="3" type="ORF">IP92_05747</name>
</gene>
<evidence type="ECO:0000313" key="3">
    <source>
        <dbReference type="EMBL" id="TWI41027.1"/>
    </source>
</evidence>
<dbReference type="EMBL" id="VLKW01000018">
    <property type="protein sequence ID" value="TWI41027.1"/>
    <property type="molecule type" value="Genomic_DNA"/>
</dbReference>
<dbReference type="AlphaFoldDB" id="A0A562P993"/>
<reference evidence="3 4" key="1">
    <citation type="journal article" date="2015" name="Stand. Genomic Sci.">
        <title>Genomic Encyclopedia of Bacterial and Archaeal Type Strains, Phase III: the genomes of soil and plant-associated and newly described type strains.</title>
        <authorList>
            <person name="Whitman W.B."/>
            <person name="Woyke T."/>
            <person name="Klenk H.P."/>
            <person name="Zhou Y."/>
            <person name="Lilburn T.G."/>
            <person name="Beck B.J."/>
            <person name="De Vos P."/>
            <person name="Vandamme P."/>
            <person name="Eisen J.A."/>
            <person name="Garrity G."/>
            <person name="Hugenholtz P."/>
            <person name="Kyrpides N.C."/>
        </authorList>
    </citation>
    <scope>NUCLEOTIDE SEQUENCE [LARGE SCALE GENOMIC DNA]</scope>
    <source>
        <strain evidence="3 4">CGMCC 1.10685</strain>
    </source>
</reference>
<organism evidence="3 4">
    <name type="scientific">Pseudoduganella flava</name>
    <dbReference type="NCBI Taxonomy" id="871742"/>
    <lineage>
        <taxon>Bacteria</taxon>
        <taxon>Pseudomonadati</taxon>
        <taxon>Pseudomonadota</taxon>
        <taxon>Betaproteobacteria</taxon>
        <taxon>Burkholderiales</taxon>
        <taxon>Oxalobacteraceae</taxon>
        <taxon>Telluria group</taxon>
        <taxon>Pseudoduganella</taxon>
    </lineage>
</organism>
<reference evidence="2 5" key="3">
    <citation type="submission" date="2019-12" db="EMBL/GenBank/DDBJ databases">
        <title>Draft Genome Sequences of Six Type Strains of the Genus Massilia.</title>
        <authorList>
            <person name="Miess H."/>
            <person name="Frediansyah A."/>
            <person name="Goeker M."/>
            <person name="Gross H."/>
        </authorList>
    </citation>
    <scope>NUCLEOTIDE SEQUENCE [LARGE SCALE GENOMIC DNA]</scope>
    <source>
        <strain evidence="2 5">DSM 26639</strain>
    </source>
</reference>
<evidence type="ECO:0008006" key="6">
    <source>
        <dbReference type="Google" id="ProtNLM"/>
    </source>
</evidence>
<sequence length="574" mass="58719">MAGPWEKFAAAETEAATGDSGPWSKFQSTAAPARPAAAPLSRIDKVLKGVRDPIDAGAQLLTHILPEGVVNAGNRLNNYIADKTGLVARIPEGGVSDLVQGGSGVGGVDRMIADAEKAYQARRAAAGESGFDGYRTIGNMVSPANLAVASRLPAAATLAGRIGVGALGGGVSGALTPVAGGDFVDEKVKQIGAGALVGGAIPAITGGLARMVSPNASKNANLQLLRREGVQPTIGQALGGRANAVEEKLMSLPVVGDMVSKARGAANDQFQRAAINRALKPIGAELPEGMSGRDAVTFTENALKERYDDVLNKIGAIPADGKFTSNVAALRDKVNKMLIPADEKAKFQGALSDVLETFDEHGYMTSDAYKTLESALGADARKLAGSQSIYEGKLAPAVKQLQAELRDMLKRQAGEYADDLKASNTGWANFKRVQNAASKLGADDGNFTPAQFQNAVRALDKSKDKGAFARGSALGQDLGDAGKSVLGNKVPNSGTTDRALLNLGLLGGTAAVSPAAAMGALGGAAMYTSPAQRALVAAVSARPASAQQAAELLRKTAPYTLGASGQLGLGLLNQ</sequence>
<evidence type="ECO:0000256" key="1">
    <source>
        <dbReference type="SAM" id="MobiDB-lite"/>
    </source>
</evidence>
<dbReference type="Proteomes" id="UP000437862">
    <property type="component" value="Chromosome"/>
</dbReference>